<dbReference type="EMBL" id="JTDF01004918">
    <property type="protein sequence ID" value="KAF8566572.1"/>
    <property type="molecule type" value="Genomic_DNA"/>
</dbReference>
<evidence type="ECO:0000313" key="2">
    <source>
        <dbReference type="EMBL" id="KAF8566572.1"/>
    </source>
</evidence>
<sequence length="188" mass="22914">MRPVIFLIVCYLLVELTVAVPRKFKYKLEYDVDPSDKLEKRLETERETLVHLKEAGKVDVDGEKRAHQFVRYDHFDYDDDFYDDKYDDAQSRNVVHPQVEKLGLSQYQKKQAIRYEKRLEKQRELSQEIRHLPRFIRVESRDKYDNEYVYGSYGRGNKHGSFDRYIDNHDYKFDRYDGPKDEYDKDEY</sequence>
<dbReference type="Proteomes" id="UP000699462">
    <property type="component" value="Unassembled WGS sequence"/>
</dbReference>
<keyword evidence="3" id="KW-1185">Reference proteome</keyword>
<accession>A0A8T0DGP4</accession>
<organism evidence="2 3">
    <name type="scientific">Paragonimus westermani</name>
    <dbReference type="NCBI Taxonomy" id="34504"/>
    <lineage>
        <taxon>Eukaryota</taxon>
        <taxon>Metazoa</taxon>
        <taxon>Spiralia</taxon>
        <taxon>Lophotrochozoa</taxon>
        <taxon>Platyhelminthes</taxon>
        <taxon>Trematoda</taxon>
        <taxon>Digenea</taxon>
        <taxon>Plagiorchiida</taxon>
        <taxon>Troglotremata</taxon>
        <taxon>Troglotrematidae</taxon>
        <taxon>Paragonimus</taxon>
    </lineage>
</organism>
<feature type="signal peptide" evidence="1">
    <location>
        <begin position="1"/>
        <end position="19"/>
    </location>
</feature>
<keyword evidence="1" id="KW-0732">Signal</keyword>
<gene>
    <name evidence="2" type="ORF">P879_07893</name>
</gene>
<protein>
    <submittedName>
        <fullName evidence="2">Uncharacterized protein</fullName>
    </submittedName>
</protein>
<proteinExistence type="predicted"/>
<name>A0A8T0DGP4_9TREM</name>
<evidence type="ECO:0000313" key="3">
    <source>
        <dbReference type="Proteomes" id="UP000699462"/>
    </source>
</evidence>
<feature type="chain" id="PRO_5035757899" evidence="1">
    <location>
        <begin position="20"/>
        <end position="188"/>
    </location>
</feature>
<dbReference type="AlphaFoldDB" id="A0A8T0DGP4"/>
<comment type="caution">
    <text evidence="2">The sequence shown here is derived from an EMBL/GenBank/DDBJ whole genome shotgun (WGS) entry which is preliminary data.</text>
</comment>
<reference evidence="2 3" key="1">
    <citation type="submission" date="2019-07" db="EMBL/GenBank/DDBJ databases">
        <title>Annotation for the trematode Paragonimus westermani.</title>
        <authorList>
            <person name="Choi Y.-J."/>
        </authorList>
    </citation>
    <scope>NUCLEOTIDE SEQUENCE [LARGE SCALE GENOMIC DNA]</scope>
    <source>
        <strain evidence="2">180907_Pwestermani</strain>
    </source>
</reference>
<evidence type="ECO:0000256" key="1">
    <source>
        <dbReference type="SAM" id="SignalP"/>
    </source>
</evidence>
<dbReference type="OrthoDB" id="6287924at2759"/>